<dbReference type="PANTHER" id="PTHR16266:SF17">
    <property type="entry name" value="BRWD3"/>
    <property type="match status" value="1"/>
</dbReference>
<sequence>MAVCVILLQFFLGDYRPLARDEFGYLIDQETQLSTYRRNLQDPLCDSIFSHNHIN</sequence>
<dbReference type="Proteomes" id="UP000315295">
    <property type="component" value="Unassembled WGS sequence"/>
</dbReference>
<dbReference type="InterPro" id="IPR052060">
    <property type="entry name" value="Bromo_WD_repeat"/>
</dbReference>
<organism evidence="1 2">
    <name type="scientific">Malus baccata</name>
    <name type="common">Siberian crab apple</name>
    <name type="synonym">Pyrus baccata</name>
    <dbReference type="NCBI Taxonomy" id="106549"/>
    <lineage>
        <taxon>Eukaryota</taxon>
        <taxon>Viridiplantae</taxon>
        <taxon>Streptophyta</taxon>
        <taxon>Embryophyta</taxon>
        <taxon>Tracheophyta</taxon>
        <taxon>Spermatophyta</taxon>
        <taxon>Magnoliopsida</taxon>
        <taxon>eudicotyledons</taxon>
        <taxon>Gunneridae</taxon>
        <taxon>Pentapetalae</taxon>
        <taxon>rosids</taxon>
        <taxon>fabids</taxon>
        <taxon>Rosales</taxon>
        <taxon>Rosaceae</taxon>
        <taxon>Amygdaloideae</taxon>
        <taxon>Maleae</taxon>
        <taxon>Malus</taxon>
    </lineage>
</organism>
<dbReference type="AlphaFoldDB" id="A0A540NGE6"/>
<protein>
    <submittedName>
        <fullName evidence="1">Uncharacterized protein</fullName>
    </submittedName>
</protein>
<gene>
    <name evidence="1" type="ORF">C1H46_004259</name>
</gene>
<keyword evidence="2" id="KW-1185">Reference proteome</keyword>
<dbReference type="GO" id="GO:0007010">
    <property type="term" value="P:cytoskeleton organization"/>
    <property type="evidence" value="ECO:0007669"/>
    <property type="project" value="TreeGrafter"/>
</dbReference>
<name>A0A540NGE6_MALBA</name>
<evidence type="ECO:0000313" key="2">
    <source>
        <dbReference type="Proteomes" id="UP000315295"/>
    </source>
</evidence>
<proteinExistence type="predicted"/>
<dbReference type="GO" id="GO:0006357">
    <property type="term" value="P:regulation of transcription by RNA polymerase II"/>
    <property type="evidence" value="ECO:0007669"/>
    <property type="project" value="TreeGrafter"/>
</dbReference>
<accession>A0A540NGE6</accession>
<evidence type="ECO:0000313" key="1">
    <source>
        <dbReference type="EMBL" id="TQE10089.1"/>
    </source>
</evidence>
<dbReference type="GO" id="GO:0008360">
    <property type="term" value="P:regulation of cell shape"/>
    <property type="evidence" value="ECO:0007669"/>
    <property type="project" value="TreeGrafter"/>
</dbReference>
<comment type="caution">
    <text evidence="1">The sequence shown here is derived from an EMBL/GenBank/DDBJ whole genome shotgun (WGS) entry which is preliminary data.</text>
</comment>
<dbReference type="STRING" id="106549.A0A540NGE6"/>
<dbReference type="GO" id="GO:0005634">
    <property type="term" value="C:nucleus"/>
    <property type="evidence" value="ECO:0007669"/>
    <property type="project" value="TreeGrafter"/>
</dbReference>
<dbReference type="EMBL" id="VIEB01000048">
    <property type="protein sequence ID" value="TQE10089.1"/>
    <property type="molecule type" value="Genomic_DNA"/>
</dbReference>
<reference evidence="1 2" key="1">
    <citation type="journal article" date="2019" name="G3 (Bethesda)">
        <title>Sequencing of a Wild Apple (Malus baccata) Genome Unravels the Differences Between Cultivated and Wild Apple Species Regarding Disease Resistance and Cold Tolerance.</title>
        <authorList>
            <person name="Chen X."/>
        </authorList>
    </citation>
    <scope>NUCLEOTIDE SEQUENCE [LARGE SCALE GENOMIC DNA]</scope>
    <source>
        <strain evidence="2">cv. Shandingzi</strain>
        <tissue evidence="1">Leaves</tissue>
    </source>
</reference>
<dbReference type="PANTHER" id="PTHR16266">
    <property type="entry name" value="WD REPEAT DOMAIN 9"/>
    <property type="match status" value="1"/>
</dbReference>